<sequence>MKKNICIVGNNGKEFHLYSLYYKKNKNIVFFAANCPEKLIYPFAGDLYPQGIPILPLKDLNTYIEKYYITDVVFAGSNVSFEYLSVLGQQLFQRGVDLRYSPVARMMLKASKKTIAVCNAVPNVCNHNLIGAIAKTLQNQKLSWLLRPYNYTQFCAKALYVNRFHSSFPPAHQRIQSIFRKFHHNVITGNDFRQVLREGEKQGNFLLVTPPGNDIPFVKPDIYICVLAKNSDFYQHYPGRINVEMANVIVVSGEEDESQLEKIRIVNPNAHIIKENDIGGEMAALLV</sequence>
<keyword evidence="2" id="KW-1185">Reference proteome</keyword>
<protein>
    <submittedName>
        <fullName evidence="1">GTPase</fullName>
    </submittedName>
</protein>
<dbReference type="InterPro" id="IPR053199">
    <property type="entry name" value="cDPG_synthetase-like"/>
</dbReference>
<dbReference type="PANTHER" id="PTHR42869:SF1">
    <property type="entry name" value="SLL0572 PROTEIN"/>
    <property type="match status" value="1"/>
</dbReference>
<name>A0A5S9F515_UABAM</name>
<dbReference type="AlphaFoldDB" id="A0A5S9F515"/>
<reference evidence="1 2" key="1">
    <citation type="submission" date="2019-08" db="EMBL/GenBank/DDBJ databases">
        <title>Complete genome sequence of Candidatus Uab amorphum.</title>
        <authorList>
            <person name="Shiratori T."/>
            <person name="Suzuki S."/>
            <person name="Kakizawa Y."/>
            <person name="Ishida K."/>
        </authorList>
    </citation>
    <scope>NUCLEOTIDE SEQUENCE [LARGE SCALE GENOMIC DNA]</scope>
    <source>
        <strain evidence="1 2">SRT547</strain>
    </source>
</reference>
<dbReference type="KEGG" id="uam:UABAM_04057"/>
<dbReference type="OrthoDB" id="9763469at2"/>
<gene>
    <name evidence="1" type="ORF">UABAM_04057</name>
</gene>
<proteinExistence type="predicted"/>
<dbReference type="EMBL" id="AP019860">
    <property type="protein sequence ID" value="BBM85683.1"/>
    <property type="molecule type" value="Genomic_DNA"/>
</dbReference>
<evidence type="ECO:0000313" key="1">
    <source>
        <dbReference type="EMBL" id="BBM85683.1"/>
    </source>
</evidence>
<dbReference type="RefSeq" id="WP_151969772.1">
    <property type="nucleotide sequence ID" value="NZ_AP019860.1"/>
</dbReference>
<organism evidence="1 2">
    <name type="scientific">Uabimicrobium amorphum</name>
    <dbReference type="NCBI Taxonomy" id="2596890"/>
    <lineage>
        <taxon>Bacteria</taxon>
        <taxon>Pseudomonadati</taxon>
        <taxon>Planctomycetota</taxon>
        <taxon>Candidatus Uabimicrobiia</taxon>
        <taxon>Candidatus Uabimicrobiales</taxon>
        <taxon>Candidatus Uabimicrobiaceae</taxon>
        <taxon>Candidatus Uabimicrobium</taxon>
    </lineage>
</organism>
<accession>A0A5S9F515</accession>
<evidence type="ECO:0000313" key="2">
    <source>
        <dbReference type="Proteomes" id="UP000326354"/>
    </source>
</evidence>
<dbReference type="Proteomes" id="UP000326354">
    <property type="component" value="Chromosome"/>
</dbReference>
<dbReference type="PANTHER" id="PTHR42869">
    <property type="entry name" value="SLL0572 PROTEIN"/>
    <property type="match status" value="1"/>
</dbReference>